<dbReference type="KEGG" id="azz:DEW08_30130"/>
<evidence type="ECO:0000256" key="2">
    <source>
        <dbReference type="ARBA" id="ARBA00022475"/>
    </source>
</evidence>
<gene>
    <name evidence="8" type="ORF">DEW08_30130</name>
</gene>
<dbReference type="InterPro" id="IPR015414">
    <property type="entry name" value="TMEM64"/>
</dbReference>
<accession>A0A2S2D0V3</accession>
<comment type="subcellular location">
    <subcellularLocation>
        <location evidence="1 6">Cell membrane</location>
        <topology evidence="1 6">Multi-pass membrane protein</topology>
    </subcellularLocation>
</comment>
<keyword evidence="4 6" id="KW-1133">Transmembrane helix</keyword>
<dbReference type="Pfam" id="PF09335">
    <property type="entry name" value="VTT_dom"/>
    <property type="match status" value="1"/>
</dbReference>
<keyword evidence="9" id="KW-1185">Reference proteome</keyword>
<evidence type="ECO:0000256" key="1">
    <source>
        <dbReference type="ARBA" id="ARBA00004651"/>
    </source>
</evidence>
<dbReference type="Proteomes" id="UP000245629">
    <property type="component" value="Plasmid unnamed4"/>
</dbReference>
<organism evidence="8 9">
    <name type="scientific">Azospirillum thermophilum</name>
    <dbReference type="NCBI Taxonomy" id="2202148"/>
    <lineage>
        <taxon>Bacteria</taxon>
        <taxon>Pseudomonadati</taxon>
        <taxon>Pseudomonadota</taxon>
        <taxon>Alphaproteobacteria</taxon>
        <taxon>Rhodospirillales</taxon>
        <taxon>Azospirillaceae</taxon>
        <taxon>Azospirillum</taxon>
    </lineage>
</organism>
<evidence type="ECO:0000259" key="7">
    <source>
        <dbReference type="Pfam" id="PF09335"/>
    </source>
</evidence>
<feature type="transmembrane region" description="Helical" evidence="6">
    <location>
        <begin position="50"/>
        <end position="73"/>
    </location>
</feature>
<evidence type="ECO:0000313" key="9">
    <source>
        <dbReference type="Proteomes" id="UP000245629"/>
    </source>
</evidence>
<keyword evidence="8" id="KW-0614">Plasmid</keyword>
<dbReference type="EMBL" id="CP029359">
    <property type="protein sequence ID" value="AWK90270.1"/>
    <property type="molecule type" value="Genomic_DNA"/>
</dbReference>
<sequence>MQPSLSSLRTAGQILLALALVGGAAVWLLRGGPDIASLQDILRHHSAAPLLFLLFHIVASLLFLPRSAMAMVAGLIFGVWWGGMLAAAGSVLGAVTGFLIARYINNGLLSPGDMARFGRLVQRIEQGGWRAVATLRLVPVLPHTAVNYALGLTRVRLAPYAVGSLIGQLPMTVAFVQFGAASDHLMDGKPDWMLPTALGIATLILSSALPKLLPRLRDAGDDGAA</sequence>
<feature type="transmembrane region" description="Helical" evidence="6">
    <location>
        <begin position="192"/>
        <end position="209"/>
    </location>
</feature>
<keyword evidence="5 6" id="KW-0472">Membrane</keyword>
<evidence type="ECO:0000256" key="5">
    <source>
        <dbReference type="ARBA" id="ARBA00023136"/>
    </source>
</evidence>
<proteinExistence type="inferred from homology"/>
<evidence type="ECO:0000256" key="4">
    <source>
        <dbReference type="ARBA" id="ARBA00022989"/>
    </source>
</evidence>
<feature type="transmembrane region" description="Helical" evidence="6">
    <location>
        <begin position="79"/>
        <end position="101"/>
    </location>
</feature>
<dbReference type="PANTHER" id="PTHR12677:SF59">
    <property type="entry name" value="GOLGI APPARATUS MEMBRANE PROTEIN TVP38-RELATED"/>
    <property type="match status" value="1"/>
</dbReference>
<protein>
    <recommendedName>
        <fullName evidence="6">TVP38/TMEM64 family membrane protein</fullName>
    </recommendedName>
</protein>
<reference evidence="9" key="1">
    <citation type="submission" date="2018-05" db="EMBL/GenBank/DDBJ databases">
        <title>Azospirillum thermophila sp. nov., a novel isolated from hot spring.</title>
        <authorList>
            <person name="Zhao Z."/>
        </authorList>
    </citation>
    <scope>NUCLEOTIDE SEQUENCE [LARGE SCALE GENOMIC DNA]</scope>
    <source>
        <strain evidence="9">CFH 70021</strain>
        <plasmid evidence="9">unnamed4</plasmid>
    </source>
</reference>
<feature type="transmembrane region" description="Helical" evidence="6">
    <location>
        <begin position="157"/>
        <end position="180"/>
    </location>
</feature>
<dbReference type="InterPro" id="IPR032816">
    <property type="entry name" value="VTT_dom"/>
</dbReference>
<dbReference type="GO" id="GO:0005886">
    <property type="term" value="C:plasma membrane"/>
    <property type="evidence" value="ECO:0007669"/>
    <property type="project" value="UniProtKB-SubCell"/>
</dbReference>
<dbReference type="RefSeq" id="WP_109334415.1">
    <property type="nucleotide sequence ID" value="NZ_CP029359.1"/>
</dbReference>
<dbReference type="PANTHER" id="PTHR12677">
    <property type="entry name" value="GOLGI APPARATUS MEMBRANE PROTEIN TVP38-RELATED"/>
    <property type="match status" value="1"/>
</dbReference>
<dbReference type="OrthoDB" id="7348996at2"/>
<keyword evidence="2 6" id="KW-1003">Cell membrane</keyword>
<evidence type="ECO:0000313" key="8">
    <source>
        <dbReference type="EMBL" id="AWK90270.1"/>
    </source>
</evidence>
<geneLocation type="plasmid" evidence="8 9">
    <name>unnamed4</name>
</geneLocation>
<evidence type="ECO:0000256" key="6">
    <source>
        <dbReference type="RuleBase" id="RU366058"/>
    </source>
</evidence>
<feature type="domain" description="VTT" evidence="7">
    <location>
        <begin position="64"/>
        <end position="180"/>
    </location>
</feature>
<keyword evidence="3 6" id="KW-0812">Transmembrane</keyword>
<dbReference type="AlphaFoldDB" id="A0A2S2D0V3"/>
<comment type="similarity">
    <text evidence="6">Belongs to the TVP38/TMEM64 family.</text>
</comment>
<evidence type="ECO:0000256" key="3">
    <source>
        <dbReference type="ARBA" id="ARBA00022692"/>
    </source>
</evidence>
<name>A0A2S2D0V3_9PROT</name>
<feature type="transmembrane region" description="Helical" evidence="6">
    <location>
        <begin position="12"/>
        <end position="29"/>
    </location>
</feature>